<sequence length="1183" mass="124200">MSTMKFGPEWMRNAPSQNKSTSSNGNNGIDSAAAVGSGEKLFDSGAFGEPGHYPNNLLASAASTVASGSLKYSYERMLELFKPQDTIANFIANEIVFSSEALAPVCMTEMSEREQEILAGSINSGSAKRYNSTSSHQQQNQNQQQPGRQQTSLHFHSRNGNVHRHNSQGVHSTSRSKLRDGITRSASGRANGTASEFVIGEELAFGGNTQFLGDQEIDTGDASLWADQSIARSSVGTFGADGIFRMSGDDGDLLESQPVQGSAGSGSINNRPDTSGTANDSGRNGSNSSSTQANLSGNVARKDNASAAGGNLAWSSMGGGTTATGQQQQPPPSLLQERQLIERADQIKWWYRDPQGELQGPFSTSHMQEWYSGGYFPTDLQVCHEGGAGFQLLSAMVSSAGNYQSPFLLAALAFMSRGRSPISGLSTPATPKTMSRAASSLHMLSLDSDPASGRASAAPTASTALMSESLLLSSQAGSHAADQAGLNKQPPVGGSFADPLKRPQDGASTNEAASNGVTSQAMQLTILLNEQYAIVGSIGERQHVIMRLQEQLQQSLAKLMQELSQESNAIHYRAQIDRMPVQPELLFALQQRAHAAEEKLRHEYAQLVQTQAAQIAQLEANVDPVIKDIVLRNGPAYALTFIGQRLQELSVQIANEDTAKQESISKNQEDIKGATDASATAQDAAKVGDKAEYTVSANSDIQQTKAEALTADSESTNAAANVQEKMDQLSVSDRASEKAKGSTAKNIKERVQPKPTLPTTIPKTENPTAAADNDLTSAVESGSEQAPDKEKATIVGSSGEAATQSASTKEKTANISYAGPAAPWSTSASSKSKKPKKTLLQIQQEEEAQKKRQQSEEKRRSQAAALGGVSPSGNSISTSYAGRLGNASTSNTNIVGLSTGTSPSAASSTYSLAAIMAEQSKEISVKRPAGSSISATSASSPLQPAAPTTSATASASSNAVPRTAWSLLASQKTPASSWGNTGALSSASTAPAASAAASANVGVVGANENKNNTSNSTVTTAAKQQPSKSATATKASGSQQSQCSALPSMEFLEWCYSRLGSLRGIDICKFIEVLLTFPHQMSESTIEIISEQIYAYSPSLNGRAFAEDFAKRRRKDHGAVANGSVKSAPANWTHILTSSKLAASNGPLSTSTRSTGSSGAHFSAARNADTDNSFQTIKKKGRK</sequence>
<dbReference type="Gene3D" id="3.30.1490.40">
    <property type="match status" value="1"/>
</dbReference>
<feature type="compositionally biased region" description="Low complexity" evidence="1">
    <location>
        <begin position="323"/>
        <end position="333"/>
    </location>
</feature>
<dbReference type="CDD" id="cd00072">
    <property type="entry name" value="GYF"/>
    <property type="match status" value="1"/>
</dbReference>
<evidence type="ECO:0000259" key="2">
    <source>
        <dbReference type="PROSITE" id="PS50829"/>
    </source>
</evidence>
<feature type="compositionally biased region" description="Low complexity" evidence="1">
    <location>
        <begin position="1009"/>
        <end position="1039"/>
    </location>
</feature>
<feature type="compositionally biased region" description="Polar residues" evidence="1">
    <location>
        <begin position="774"/>
        <end position="784"/>
    </location>
</feature>
<gene>
    <name evidence="3" type="primary">SMY2</name>
    <name evidence="3" type="ORF">EDC05_005961</name>
</gene>
<feature type="compositionally biased region" description="Polar residues" evidence="1">
    <location>
        <begin position="506"/>
        <end position="515"/>
    </location>
</feature>
<feature type="compositionally biased region" description="Polar residues" evidence="1">
    <location>
        <begin position="257"/>
        <end position="280"/>
    </location>
</feature>
<feature type="compositionally biased region" description="Low complexity" evidence="1">
    <location>
        <begin position="137"/>
        <end position="150"/>
    </location>
</feature>
<feature type="region of interest" description="Disordered" evidence="1">
    <location>
        <begin position="659"/>
        <end position="678"/>
    </location>
</feature>
<feature type="compositionally biased region" description="Low complexity" evidence="1">
    <location>
        <begin position="929"/>
        <end position="957"/>
    </location>
</feature>
<feature type="region of interest" description="Disordered" evidence="1">
    <location>
        <begin position="478"/>
        <end position="515"/>
    </location>
</feature>
<feature type="region of interest" description="Disordered" evidence="1">
    <location>
        <begin position="1006"/>
        <end position="1039"/>
    </location>
</feature>
<accession>A0ABQ8PE77</accession>
<feature type="compositionally biased region" description="Basic residues" evidence="1">
    <location>
        <begin position="155"/>
        <end position="166"/>
    </location>
</feature>
<feature type="compositionally biased region" description="Polar residues" evidence="1">
    <location>
        <begin position="14"/>
        <end position="29"/>
    </location>
</feature>
<dbReference type="SMART" id="SM00444">
    <property type="entry name" value="GYF"/>
    <property type="match status" value="1"/>
</dbReference>
<feature type="compositionally biased region" description="Low complexity" evidence="1">
    <location>
        <begin position="820"/>
        <end position="830"/>
    </location>
</feature>
<feature type="region of interest" description="Disordered" evidence="1">
    <location>
        <begin position="1143"/>
        <end position="1183"/>
    </location>
</feature>
<feature type="compositionally biased region" description="Low complexity" evidence="1">
    <location>
        <begin position="1149"/>
        <end position="1159"/>
    </location>
</feature>
<proteinExistence type="predicted"/>
<name>A0ABQ8PE77_9FUNG</name>
<evidence type="ECO:0000256" key="1">
    <source>
        <dbReference type="SAM" id="MobiDB-lite"/>
    </source>
</evidence>
<feature type="domain" description="GYF" evidence="2">
    <location>
        <begin position="346"/>
        <end position="394"/>
    </location>
</feature>
<dbReference type="Proteomes" id="UP001151295">
    <property type="component" value="Unassembled WGS sequence"/>
</dbReference>
<evidence type="ECO:0000313" key="4">
    <source>
        <dbReference type="Proteomes" id="UP001151295"/>
    </source>
</evidence>
<dbReference type="PROSITE" id="PS50829">
    <property type="entry name" value="GYF"/>
    <property type="match status" value="1"/>
</dbReference>
<feature type="compositionally biased region" description="Polar residues" evidence="1">
    <location>
        <begin position="871"/>
        <end position="881"/>
    </location>
</feature>
<keyword evidence="4" id="KW-1185">Reference proteome</keyword>
<feature type="region of interest" description="Disordered" evidence="1">
    <location>
        <begin position="249"/>
        <end position="333"/>
    </location>
</feature>
<protein>
    <submittedName>
        <fullName evidence="3">Kinesin-like protein</fullName>
    </submittedName>
</protein>
<feature type="compositionally biased region" description="Basic and acidic residues" evidence="1">
    <location>
        <begin position="734"/>
        <end position="752"/>
    </location>
</feature>
<feature type="region of interest" description="Disordered" evidence="1">
    <location>
        <begin position="125"/>
        <end position="190"/>
    </location>
</feature>
<comment type="caution">
    <text evidence="3">The sequence shown here is derived from an EMBL/GenBank/DDBJ whole genome shotgun (WGS) entry which is preliminary data.</text>
</comment>
<dbReference type="PANTHER" id="PTHR14445:SF36">
    <property type="entry name" value="FI03272P-RELATED"/>
    <property type="match status" value="1"/>
</dbReference>
<evidence type="ECO:0000313" key="3">
    <source>
        <dbReference type="EMBL" id="KAJ1987196.1"/>
    </source>
</evidence>
<feature type="region of interest" description="Disordered" evidence="1">
    <location>
        <begin position="924"/>
        <end position="957"/>
    </location>
</feature>
<feature type="compositionally biased region" description="Basic and acidic residues" evidence="1">
    <location>
        <begin position="847"/>
        <end position="860"/>
    </location>
</feature>
<dbReference type="InterPro" id="IPR051640">
    <property type="entry name" value="GRB10-interact_GYF"/>
</dbReference>
<dbReference type="Pfam" id="PF02213">
    <property type="entry name" value="GYF"/>
    <property type="match status" value="1"/>
</dbReference>
<dbReference type="EMBL" id="JANBQD010000137">
    <property type="protein sequence ID" value="KAJ1987196.1"/>
    <property type="molecule type" value="Genomic_DNA"/>
</dbReference>
<dbReference type="PANTHER" id="PTHR14445">
    <property type="entry name" value="GRB10 INTERACTING GYF PROTEIN"/>
    <property type="match status" value="1"/>
</dbReference>
<reference evidence="3" key="1">
    <citation type="submission" date="2022-07" db="EMBL/GenBank/DDBJ databases">
        <title>Phylogenomic reconstructions and comparative analyses of Kickxellomycotina fungi.</title>
        <authorList>
            <person name="Reynolds N.K."/>
            <person name="Stajich J.E."/>
            <person name="Barry K."/>
            <person name="Grigoriev I.V."/>
            <person name="Crous P."/>
            <person name="Smith M.E."/>
        </authorList>
    </citation>
    <scope>NUCLEOTIDE SEQUENCE</scope>
    <source>
        <strain evidence="3">BCRC 34882</strain>
    </source>
</reference>
<dbReference type="InterPro" id="IPR035445">
    <property type="entry name" value="GYF-like_dom_sf"/>
</dbReference>
<dbReference type="InterPro" id="IPR003169">
    <property type="entry name" value="GYF"/>
</dbReference>
<feature type="compositionally biased region" description="Low complexity" evidence="1">
    <location>
        <begin position="753"/>
        <end position="764"/>
    </location>
</feature>
<feature type="region of interest" description="Disordered" evidence="1">
    <location>
        <begin position="1"/>
        <end position="30"/>
    </location>
</feature>
<feature type="region of interest" description="Disordered" evidence="1">
    <location>
        <begin position="710"/>
        <end position="881"/>
    </location>
</feature>
<organism evidence="3 4">
    <name type="scientific">Coemansia umbellata</name>
    <dbReference type="NCBI Taxonomy" id="1424467"/>
    <lineage>
        <taxon>Eukaryota</taxon>
        <taxon>Fungi</taxon>
        <taxon>Fungi incertae sedis</taxon>
        <taxon>Zoopagomycota</taxon>
        <taxon>Kickxellomycotina</taxon>
        <taxon>Kickxellomycetes</taxon>
        <taxon>Kickxellales</taxon>
        <taxon>Kickxellaceae</taxon>
        <taxon>Coemansia</taxon>
    </lineage>
</organism>
<dbReference type="SUPFAM" id="SSF55277">
    <property type="entry name" value="GYF domain"/>
    <property type="match status" value="1"/>
</dbReference>
<feature type="compositionally biased region" description="Low complexity" evidence="1">
    <location>
        <begin position="281"/>
        <end position="290"/>
    </location>
</feature>
<feature type="compositionally biased region" description="Polar residues" evidence="1">
    <location>
        <begin position="125"/>
        <end position="136"/>
    </location>
</feature>